<organism evidence="1 2">
    <name type="scientific">Sporormia fimetaria CBS 119925</name>
    <dbReference type="NCBI Taxonomy" id="1340428"/>
    <lineage>
        <taxon>Eukaryota</taxon>
        <taxon>Fungi</taxon>
        <taxon>Dikarya</taxon>
        <taxon>Ascomycota</taxon>
        <taxon>Pezizomycotina</taxon>
        <taxon>Dothideomycetes</taxon>
        <taxon>Pleosporomycetidae</taxon>
        <taxon>Pleosporales</taxon>
        <taxon>Sporormiaceae</taxon>
        <taxon>Sporormia</taxon>
    </lineage>
</organism>
<evidence type="ECO:0000313" key="1">
    <source>
        <dbReference type="EMBL" id="KAF2744337.1"/>
    </source>
</evidence>
<keyword evidence="2" id="KW-1185">Reference proteome</keyword>
<proteinExistence type="predicted"/>
<reference evidence="1" key="1">
    <citation type="journal article" date="2020" name="Stud. Mycol.">
        <title>101 Dothideomycetes genomes: a test case for predicting lifestyles and emergence of pathogens.</title>
        <authorList>
            <person name="Haridas S."/>
            <person name="Albert R."/>
            <person name="Binder M."/>
            <person name="Bloem J."/>
            <person name="Labutti K."/>
            <person name="Salamov A."/>
            <person name="Andreopoulos B."/>
            <person name="Baker S."/>
            <person name="Barry K."/>
            <person name="Bills G."/>
            <person name="Bluhm B."/>
            <person name="Cannon C."/>
            <person name="Castanera R."/>
            <person name="Culley D."/>
            <person name="Daum C."/>
            <person name="Ezra D."/>
            <person name="Gonzalez J."/>
            <person name="Henrissat B."/>
            <person name="Kuo A."/>
            <person name="Liang C."/>
            <person name="Lipzen A."/>
            <person name="Lutzoni F."/>
            <person name="Magnuson J."/>
            <person name="Mondo S."/>
            <person name="Nolan M."/>
            <person name="Ohm R."/>
            <person name="Pangilinan J."/>
            <person name="Park H.-J."/>
            <person name="Ramirez L."/>
            <person name="Alfaro M."/>
            <person name="Sun H."/>
            <person name="Tritt A."/>
            <person name="Yoshinaga Y."/>
            <person name="Zwiers L.-H."/>
            <person name="Turgeon B."/>
            <person name="Goodwin S."/>
            <person name="Spatafora J."/>
            <person name="Crous P."/>
            <person name="Grigoriev I."/>
        </authorList>
    </citation>
    <scope>NUCLEOTIDE SEQUENCE</scope>
    <source>
        <strain evidence="1">CBS 119925</strain>
    </source>
</reference>
<accession>A0A6A6V560</accession>
<protein>
    <submittedName>
        <fullName evidence="1">Uncharacterized protein</fullName>
    </submittedName>
</protein>
<gene>
    <name evidence="1" type="ORF">M011DRAFT_506543</name>
</gene>
<dbReference type="AlphaFoldDB" id="A0A6A6V560"/>
<dbReference type="EMBL" id="MU006589">
    <property type="protein sequence ID" value="KAF2744337.1"/>
    <property type="molecule type" value="Genomic_DNA"/>
</dbReference>
<dbReference type="OrthoDB" id="5368615at2759"/>
<name>A0A6A6V560_9PLEO</name>
<sequence>MTSRYHAALAKDRAVLVGMDEFKAVVFSSNTPCIITKDLNGCSSILIVSSVAAILGHVAPRSHPTEHDLHDPQAGERHTEAFMAGYIRYFRTCRDQNLFPKSDSLVVCCMSGDEIGLPDQQRIMRLFGLISLTFRGPGYPHMRHDLPVIDQRRRG</sequence>
<dbReference type="Proteomes" id="UP000799440">
    <property type="component" value="Unassembled WGS sequence"/>
</dbReference>
<evidence type="ECO:0000313" key="2">
    <source>
        <dbReference type="Proteomes" id="UP000799440"/>
    </source>
</evidence>